<dbReference type="PANTHER" id="PTHR10291:SF2">
    <property type="entry name" value="DEHYDRODOLICHYL DIPHOSPHATE SYNTHASE COMPLEX SUBUNIT SRT1"/>
    <property type="match status" value="1"/>
</dbReference>
<dbReference type="EC" id="2.5.1.-" evidence="2"/>
<dbReference type="NCBIfam" id="TIGR00055">
    <property type="entry name" value="uppS"/>
    <property type="match status" value="1"/>
</dbReference>
<keyword evidence="1 2" id="KW-0808">Transferase</keyword>
<dbReference type="EMBL" id="BSXU01000197">
    <property type="protein sequence ID" value="GMG19750.1"/>
    <property type="molecule type" value="Genomic_DNA"/>
</dbReference>
<dbReference type="GO" id="GO:0016020">
    <property type="term" value="C:membrane"/>
    <property type="evidence" value="ECO:0007669"/>
    <property type="project" value="TreeGrafter"/>
</dbReference>
<dbReference type="GO" id="GO:0005783">
    <property type="term" value="C:endoplasmic reticulum"/>
    <property type="evidence" value="ECO:0007669"/>
    <property type="project" value="TreeGrafter"/>
</dbReference>
<dbReference type="InterPro" id="IPR036424">
    <property type="entry name" value="UPP_synth-like_sf"/>
</dbReference>
<accession>A0A9W6YQD3</accession>
<dbReference type="GO" id="GO:0045547">
    <property type="term" value="F:ditrans,polycis-polyprenyl diphosphate synthase [(2E,6E)-farnesyl diphosphate specific] activity"/>
    <property type="evidence" value="ECO:0007669"/>
    <property type="project" value="TreeGrafter"/>
</dbReference>
<proteinExistence type="inferred from homology"/>
<dbReference type="GO" id="GO:1904423">
    <property type="term" value="C:dehydrodolichyl diphosphate synthase complex"/>
    <property type="evidence" value="ECO:0007669"/>
    <property type="project" value="TreeGrafter"/>
</dbReference>
<organism evidence="3 4">
    <name type="scientific">Ambrosiozyma monospora</name>
    <name type="common">Yeast</name>
    <name type="synonym">Endomycopsis monosporus</name>
    <dbReference type="NCBI Taxonomy" id="43982"/>
    <lineage>
        <taxon>Eukaryota</taxon>
        <taxon>Fungi</taxon>
        <taxon>Dikarya</taxon>
        <taxon>Ascomycota</taxon>
        <taxon>Saccharomycotina</taxon>
        <taxon>Pichiomycetes</taxon>
        <taxon>Pichiales</taxon>
        <taxon>Pichiaceae</taxon>
        <taxon>Ambrosiozyma</taxon>
    </lineage>
</organism>
<evidence type="ECO:0000256" key="1">
    <source>
        <dbReference type="ARBA" id="ARBA00022679"/>
    </source>
</evidence>
<keyword evidence="4" id="KW-1185">Reference proteome</keyword>
<dbReference type="Gene3D" id="3.40.1180.10">
    <property type="entry name" value="Decaprenyl diphosphate synthase-like"/>
    <property type="match status" value="1"/>
</dbReference>
<dbReference type="GO" id="GO:0005811">
    <property type="term" value="C:lipid droplet"/>
    <property type="evidence" value="ECO:0007669"/>
    <property type="project" value="TreeGrafter"/>
</dbReference>
<dbReference type="Proteomes" id="UP001165063">
    <property type="component" value="Unassembled WGS sequence"/>
</dbReference>
<dbReference type="PANTHER" id="PTHR10291">
    <property type="entry name" value="DEHYDRODOLICHYL DIPHOSPHATE SYNTHASE FAMILY MEMBER"/>
    <property type="match status" value="1"/>
</dbReference>
<dbReference type="AlphaFoldDB" id="A0A9W6YQD3"/>
<dbReference type="InterPro" id="IPR001441">
    <property type="entry name" value="UPP_synth-like"/>
</dbReference>
<sequence>MNSILNLIRATPLAYAEELVKAFMISALRTGPIPSHLSFVMDGNRRYAKKLGLPLADGHSAGSNALVEVLQLCFRVGVKQVTVYAFSIENFKRPKAEVDTLFTLLKEKLLLAVTEKQFCESFNCSVRIIGERSMIPADVLKDLEKVEADTAKFTEHTLFFAFPYTSRDDIAHSMRSIVQKVENDELDNFWSY</sequence>
<evidence type="ECO:0000313" key="3">
    <source>
        <dbReference type="EMBL" id="GMG19750.1"/>
    </source>
</evidence>
<gene>
    <name evidence="3" type="ORF">Amon01_000070400</name>
</gene>
<reference evidence="3" key="1">
    <citation type="submission" date="2023-04" db="EMBL/GenBank/DDBJ databases">
        <title>Ambrosiozyma monospora NBRC 1965.</title>
        <authorList>
            <person name="Ichikawa N."/>
            <person name="Sato H."/>
            <person name="Tonouchi N."/>
        </authorList>
    </citation>
    <scope>NUCLEOTIDE SEQUENCE</scope>
    <source>
        <strain evidence="3">NBRC 1965</strain>
    </source>
</reference>
<protein>
    <recommendedName>
        <fullName evidence="2">Alkyl transferase</fullName>
        <ecNumber evidence="2">2.5.1.-</ecNumber>
    </recommendedName>
</protein>
<comment type="similarity">
    <text evidence="2">Belongs to the UPP synthase family.</text>
</comment>
<dbReference type="SUPFAM" id="SSF64005">
    <property type="entry name" value="Undecaprenyl diphosphate synthase"/>
    <property type="match status" value="1"/>
</dbReference>
<name>A0A9W6YQD3_AMBMO</name>
<evidence type="ECO:0000256" key="2">
    <source>
        <dbReference type="RuleBase" id="RU363018"/>
    </source>
</evidence>
<dbReference type="CDD" id="cd00475">
    <property type="entry name" value="Cis_IPPS"/>
    <property type="match status" value="1"/>
</dbReference>
<dbReference type="GO" id="GO:0016094">
    <property type="term" value="P:polyprenol biosynthetic process"/>
    <property type="evidence" value="ECO:0007669"/>
    <property type="project" value="TreeGrafter"/>
</dbReference>
<comment type="caution">
    <text evidence="3">The sequence shown here is derived from an EMBL/GenBank/DDBJ whole genome shotgun (WGS) entry which is preliminary data.</text>
</comment>
<evidence type="ECO:0000313" key="4">
    <source>
        <dbReference type="Proteomes" id="UP001165063"/>
    </source>
</evidence>
<dbReference type="OrthoDB" id="4173905at2759"/>
<dbReference type="Pfam" id="PF01255">
    <property type="entry name" value="Prenyltransf"/>
    <property type="match status" value="1"/>
</dbReference>